<feature type="domain" description="Vacuolar sorting protein Vps3844 C-terminal" evidence="2">
    <location>
        <begin position="217"/>
        <end position="326"/>
    </location>
</feature>
<dbReference type="GO" id="GO:0005783">
    <property type="term" value="C:endoplasmic reticulum"/>
    <property type="evidence" value="ECO:0007669"/>
    <property type="project" value="TreeGrafter"/>
</dbReference>
<name>A0AAV9PI94_9PEZI</name>
<keyword evidence="4" id="KW-1185">Reference proteome</keyword>
<evidence type="ECO:0000313" key="3">
    <source>
        <dbReference type="EMBL" id="KAK5172216.1"/>
    </source>
</evidence>
<dbReference type="EMBL" id="JAVRRT010000005">
    <property type="protein sequence ID" value="KAK5172216.1"/>
    <property type="molecule type" value="Genomic_DNA"/>
</dbReference>
<dbReference type="RefSeq" id="XP_064661060.1">
    <property type="nucleotide sequence ID" value="XM_064801109.1"/>
</dbReference>
<feature type="transmembrane region" description="Helical" evidence="1">
    <location>
        <begin position="291"/>
        <end position="313"/>
    </location>
</feature>
<organism evidence="3 4">
    <name type="scientific">Saxophila tyrrhenica</name>
    <dbReference type="NCBI Taxonomy" id="1690608"/>
    <lineage>
        <taxon>Eukaryota</taxon>
        <taxon>Fungi</taxon>
        <taxon>Dikarya</taxon>
        <taxon>Ascomycota</taxon>
        <taxon>Pezizomycotina</taxon>
        <taxon>Dothideomycetes</taxon>
        <taxon>Dothideomycetidae</taxon>
        <taxon>Mycosphaerellales</taxon>
        <taxon>Extremaceae</taxon>
        <taxon>Saxophila</taxon>
    </lineage>
</organism>
<evidence type="ECO:0000259" key="2">
    <source>
        <dbReference type="Pfam" id="PF12955"/>
    </source>
</evidence>
<dbReference type="Proteomes" id="UP001337655">
    <property type="component" value="Unassembled WGS sequence"/>
</dbReference>
<comment type="caution">
    <text evidence="3">The sequence shown here is derived from an EMBL/GenBank/DDBJ whole genome shotgun (WGS) entry which is preliminary data.</text>
</comment>
<dbReference type="AlphaFoldDB" id="A0AAV9PI94"/>
<dbReference type="Pfam" id="PF12955">
    <property type="entry name" value="Vps3844_C"/>
    <property type="match status" value="1"/>
</dbReference>
<reference evidence="3 4" key="1">
    <citation type="submission" date="2023-08" db="EMBL/GenBank/DDBJ databases">
        <title>Black Yeasts Isolated from many extreme environments.</title>
        <authorList>
            <person name="Coleine C."/>
            <person name="Stajich J.E."/>
            <person name="Selbmann L."/>
        </authorList>
    </citation>
    <scope>NUCLEOTIDE SEQUENCE [LARGE SCALE GENOMIC DNA]</scope>
    <source>
        <strain evidence="3 4">CCFEE 5935</strain>
    </source>
</reference>
<keyword evidence="1" id="KW-0472">Membrane</keyword>
<sequence length="335" mass="36726">MVLAQRAGVEEYHSADLRHDEAMQAINDFGVRSHLLGQAGKGEKEQQQYIFLVEVPEEHEEAFTERYSDRASSFKISPLPSTDSTHDLLADILQQAYPSTKDALSRLSSHTTDYPNKLAGAIRTNIYDFERKWMQTIHDGGYRNDITIIAISPSTSSEAPEPVEDLWGTYSMPRLPLHHKRQQTEQPLEEPTATTTNLGAAAASNATGPLRGILPACFPSLETCNSMTRNCTGHGSCSLKYTDSSAPDRSPAKNCYTCTCKPQEKKDSQGRVSTTYYGGPACQKRDVSVQFWLIVLFSVAMVGLVSFAVGTVWEMGDAELPSVIGAGVSGPTARR</sequence>
<dbReference type="PANTHER" id="PTHR36853">
    <property type="entry name" value="EXPRESSED PROTEIN"/>
    <property type="match status" value="1"/>
</dbReference>
<evidence type="ECO:0000256" key="1">
    <source>
        <dbReference type="SAM" id="Phobius"/>
    </source>
</evidence>
<keyword evidence="1" id="KW-1133">Transmembrane helix</keyword>
<dbReference type="InterPro" id="IPR053065">
    <property type="entry name" value="Archenteron_Induction-Rel"/>
</dbReference>
<dbReference type="GeneID" id="89925200"/>
<keyword evidence="1" id="KW-0812">Transmembrane</keyword>
<protein>
    <recommendedName>
        <fullName evidence="2">Vacuolar sorting protein Vps3844 C-terminal domain-containing protein</fullName>
    </recommendedName>
</protein>
<dbReference type="InterPro" id="IPR024382">
    <property type="entry name" value="Vps3844_C"/>
</dbReference>
<dbReference type="PANTHER" id="PTHR36853:SF1">
    <property type="entry name" value="DUF3844 DOMAIN-CONTAINING PROTEIN"/>
    <property type="match status" value="1"/>
</dbReference>
<evidence type="ECO:0000313" key="4">
    <source>
        <dbReference type="Proteomes" id="UP001337655"/>
    </source>
</evidence>
<accession>A0AAV9PI94</accession>
<gene>
    <name evidence="3" type="ORF">LTR77_003854</name>
</gene>
<proteinExistence type="predicted"/>